<proteinExistence type="inferred from homology"/>
<evidence type="ECO:0000256" key="5">
    <source>
        <dbReference type="SAM" id="MobiDB-lite"/>
    </source>
</evidence>
<dbReference type="InterPro" id="IPR020889">
    <property type="entry name" value="LipoPS_assembly_LptD"/>
</dbReference>
<gene>
    <name evidence="4" type="primary">lptD</name>
    <name evidence="8" type="ORF">SAMN04488244_10373</name>
</gene>
<dbReference type="PANTHER" id="PTHR30189">
    <property type="entry name" value="LPS-ASSEMBLY PROTEIN"/>
    <property type="match status" value="1"/>
</dbReference>
<keyword evidence="2 4" id="KW-0472">Membrane</keyword>
<dbReference type="InterPro" id="IPR005653">
    <property type="entry name" value="OstA-like_N"/>
</dbReference>
<evidence type="ECO:0000256" key="4">
    <source>
        <dbReference type="HAMAP-Rule" id="MF_01411"/>
    </source>
</evidence>
<comment type="similarity">
    <text evidence="4">Belongs to the LptD family.</text>
</comment>
<evidence type="ECO:0000259" key="6">
    <source>
        <dbReference type="Pfam" id="PF03968"/>
    </source>
</evidence>
<dbReference type="Pfam" id="PF04453">
    <property type="entry name" value="LptD"/>
    <property type="match status" value="1"/>
</dbReference>
<comment type="subunit">
    <text evidence="4">Component of the lipopolysaccharide transport and assembly complex. Interacts with LptE and LptA.</text>
</comment>
<dbReference type="Gene3D" id="2.60.450.10">
    <property type="entry name" value="Lipopolysaccharide (LPS) transport protein A like domain"/>
    <property type="match status" value="1"/>
</dbReference>
<dbReference type="Proteomes" id="UP000236721">
    <property type="component" value="Unassembled WGS sequence"/>
</dbReference>
<name>A0A1H5U9K4_9VIBR</name>
<protein>
    <recommendedName>
        <fullName evidence="4">LPS-assembly protein LptD</fullName>
    </recommendedName>
</protein>
<evidence type="ECO:0000313" key="9">
    <source>
        <dbReference type="Proteomes" id="UP000236721"/>
    </source>
</evidence>
<organism evidence="8 9">
    <name type="scientific">Vibrio hangzhouensis</name>
    <dbReference type="NCBI Taxonomy" id="462991"/>
    <lineage>
        <taxon>Bacteria</taxon>
        <taxon>Pseudomonadati</taxon>
        <taxon>Pseudomonadota</taxon>
        <taxon>Gammaproteobacteria</taxon>
        <taxon>Vibrionales</taxon>
        <taxon>Vibrionaceae</taxon>
        <taxon>Vibrio</taxon>
    </lineage>
</organism>
<sequence precursor="true">MSRFSRTYLAASISAALLASYAHAEETSKNSEQSMPPAEQCSVDTAQSSDSNQEPINIEADSLEAIQGQRATYKGDVVVTQGNKTITADNVTLHQEENLVVAEGNVVMSDGEIKAVSDKVTNSLDQDKITLENTQYEFLCTPGRGEAVFISKTGKKLYEVEDGSITSCPEGDNSWRFLATDMEIDSSEEVAKLYNTRVEVQKVPIFYLPYLEMPIGEKRKTGILRPSASLGSKNGFEFELPVYWNLAENYDLLTKFNYMQNRGLQLKGDFRYLTSNSRGQMRAEFLGKDEKFEDKGARWAAQFTNNSRFNQNWGLSVDYSQVSDIDYFKDLDSSLGNRADGQLLQEGDLTYRNENWDTALRVRDFQVLVENSLPYQLAPQFEANYYLPEFYKNLDFDLVSHISNFTIDDDNRPEATRVHIEPGITLPLATTWGTWTTEARYLFTHYDQEIRNPVLDSEGRVRPLEESVFRNIPQFRTHAGLVLERDTTFVGGYTQTLEPQIQYLYVPKVDQSGIYEYDTTLLQTDYYGLFRSRKYSGVDKIAAANQISYGASSRFFDSLNRERLAVSFGQIYYLDVGTKSPNSPSDAALSNYSAWAVETDFNYNDRVFYRGGIQYDIDSSQISVGNSSLEYRVGSDYIQANYRYVTKEYIESTVDLSNINSITRNGISQVGLLGGYRINPQWILRGQYFYDTTENVAMEWLGQIQYESDCWYLGIDLSKQLRSWENGIGNDPQFEQNIKLNFGITGLGGSTAPPPSGNGNALGYSRPFILNN</sequence>
<dbReference type="HAMAP" id="MF_01411">
    <property type="entry name" value="LPS_assembly_LptD"/>
    <property type="match status" value="1"/>
</dbReference>
<dbReference type="PANTHER" id="PTHR30189:SF1">
    <property type="entry name" value="LPS-ASSEMBLY PROTEIN LPTD"/>
    <property type="match status" value="1"/>
</dbReference>
<feature type="chain" id="PRO_5009356413" description="LPS-assembly protein LptD" evidence="4">
    <location>
        <begin position="25"/>
        <end position="772"/>
    </location>
</feature>
<feature type="domain" description="LptD C-terminal" evidence="7">
    <location>
        <begin position="298"/>
        <end position="682"/>
    </location>
</feature>
<dbReference type="GO" id="GO:0043165">
    <property type="term" value="P:Gram-negative-bacterium-type cell outer membrane assembly"/>
    <property type="evidence" value="ECO:0007669"/>
    <property type="project" value="UniProtKB-UniRule"/>
</dbReference>
<dbReference type="EMBL" id="FNVG01000003">
    <property type="protein sequence ID" value="SEF71710.1"/>
    <property type="molecule type" value="Genomic_DNA"/>
</dbReference>
<reference evidence="9" key="1">
    <citation type="submission" date="2016-10" db="EMBL/GenBank/DDBJ databases">
        <authorList>
            <person name="Varghese N."/>
            <person name="Submissions S."/>
        </authorList>
    </citation>
    <scope>NUCLEOTIDE SEQUENCE [LARGE SCALE GENOMIC DNA]</scope>
    <source>
        <strain evidence="9">CGMCC 1.7062</strain>
    </source>
</reference>
<feature type="signal peptide" evidence="4">
    <location>
        <begin position="1"/>
        <end position="24"/>
    </location>
</feature>
<dbReference type="GO" id="GO:1990351">
    <property type="term" value="C:transporter complex"/>
    <property type="evidence" value="ECO:0007669"/>
    <property type="project" value="TreeGrafter"/>
</dbReference>
<dbReference type="InterPro" id="IPR007543">
    <property type="entry name" value="LptD_C"/>
</dbReference>
<dbReference type="RefSeq" id="WP_103879053.1">
    <property type="nucleotide sequence ID" value="NZ_FNVG01000003.1"/>
</dbReference>
<dbReference type="OrthoDB" id="9760225at2"/>
<dbReference type="GO" id="GO:0015920">
    <property type="term" value="P:lipopolysaccharide transport"/>
    <property type="evidence" value="ECO:0007669"/>
    <property type="project" value="InterPro"/>
</dbReference>
<evidence type="ECO:0000256" key="2">
    <source>
        <dbReference type="ARBA" id="ARBA00023136"/>
    </source>
</evidence>
<keyword evidence="3 4" id="KW-0998">Cell outer membrane</keyword>
<evidence type="ECO:0000256" key="1">
    <source>
        <dbReference type="ARBA" id="ARBA00022729"/>
    </source>
</evidence>
<comment type="function">
    <text evidence="4">Together with LptE, is involved in the assembly of lipopolysaccharide (LPS) at the surface of the outer membrane.</text>
</comment>
<feature type="domain" description="Organic solvent tolerance-like N-terminal" evidence="6">
    <location>
        <begin position="57"/>
        <end position="189"/>
    </location>
</feature>
<accession>A0A1H5U9K4</accession>
<comment type="subcellular location">
    <subcellularLocation>
        <location evidence="4">Cell outer membrane</location>
    </subcellularLocation>
</comment>
<evidence type="ECO:0000259" key="7">
    <source>
        <dbReference type="Pfam" id="PF04453"/>
    </source>
</evidence>
<dbReference type="AlphaFoldDB" id="A0A1H5U9K4"/>
<feature type="region of interest" description="Disordered" evidence="5">
    <location>
        <begin position="28"/>
        <end position="52"/>
    </location>
</feature>
<dbReference type="NCBIfam" id="NF002997">
    <property type="entry name" value="PRK03761.1"/>
    <property type="match status" value="1"/>
</dbReference>
<dbReference type="InterPro" id="IPR050218">
    <property type="entry name" value="LptD"/>
</dbReference>
<evidence type="ECO:0000313" key="8">
    <source>
        <dbReference type="EMBL" id="SEF71710.1"/>
    </source>
</evidence>
<dbReference type="Pfam" id="PF03968">
    <property type="entry name" value="LptD_N"/>
    <property type="match status" value="1"/>
</dbReference>
<feature type="compositionally biased region" description="Polar residues" evidence="5">
    <location>
        <begin position="42"/>
        <end position="52"/>
    </location>
</feature>
<comment type="caution">
    <text evidence="4">Lacks conserved residue(s) required for the propagation of feature annotation.</text>
</comment>
<keyword evidence="1 4" id="KW-0732">Signal</keyword>
<dbReference type="GO" id="GO:0009279">
    <property type="term" value="C:cell outer membrane"/>
    <property type="evidence" value="ECO:0007669"/>
    <property type="project" value="UniProtKB-SubCell"/>
</dbReference>
<evidence type="ECO:0000256" key="3">
    <source>
        <dbReference type="ARBA" id="ARBA00023237"/>
    </source>
</evidence>
<keyword evidence="9" id="KW-1185">Reference proteome</keyword>